<dbReference type="PANTHER" id="PTHR10972">
    <property type="entry name" value="OXYSTEROL-BINDING PROTEIN-RELATED"/>
    <property type="match status" value="1"/>
</dbReference>
<evidence type="ECO:0000313" key="3">
    <source>
        <dbReference type="Proteomes" id="UP001591681"/>
    </source>
</evidence>
<protein>
    <recommendedName>
        <fullName evidence="4">Oxysterol-binding protein</fullName>
    </recommendedName>
</protein>
<dbReference type="Proteomes" id="UP001591681">
    <property type="component" value="Unassembled WGS sequence"/>
</dbReference>
<evidence type="ECO:0000313" key="2">
    <source>
        <dbReference type="EMBL" id="KAL2091938.1"/>
    </source>
</evidence>
<keyword evidence="3" id="KW-1185">Reference proteome</keyword>
<evidence type="ECO:0008006" key="4">
    <source>
        <dbReference type="Google" id="ProtNLM"/>
    </source>
</evidence>
<gene>
    <name evidence="2" type="ORF">ACEWY4_011736</name>
</gene>
<reference evidence="2 3" key="1">
    <citation type="submission" date="2024-09" db="EMBL/GenBank/DDBJ databases">
        <title>A chromosome-level genome assembly of Gray's grenadier anchovy, Coilia grayii.</title>
        <authorList>
            <person name="Fu Z."/>
        </authorList>
    </citation>
    <scope>NUCLEOTIDE SEQUENCE [LARGE SCALE GENOMIC DNA]</scope>
    <source>
        <strain evidence="2">G4</strain>
        <tissue evidence="2">Muscle</tissue>
    </source>
</reference>
<comment type="caution">
    <text evidence="2">The sequence shown here is derived from an EMBL/GenBank/DDBJ whole genome shotgun (WGS) entry which is preliminary data.</text>
</comment>
<sequence>MYFFSALALTLNEMEEGVSLTDSRRRPDQRLMEAGRWDEANTEKQRLEEKQRAARRRREAEATEAQEEGREFEAYQPLWFHKQTDHITGEANFVYKGGYWEAKDSEDWSVCPDIF</sequence>
<dbReference type="PANTHER" id="PTHR10972:SF194">
    <property type="entry name" value="OXYSTEROL-BINDING PROTEIN 2"/>
    <property type="match status" value="1"/>
</dbReference>
<name>A0ABD1JZ03_9TELE</name>
<organism evidence="2 3">
    <name type="scientific">Coilia grayii</name>
    <name type="common">Gray's grenadier anchovy</name>
    <dbReference type="NCBI Taxonomy" id="363190"/>
    <lineage>
        <taxon>Eukaryota</taxon>
        <taxon>Metazoa</taxon>
        <taxon>Chordata</taxon>
        <taxon>Craniata</taxon>
        <taxon>Vertebrata</taxon>
        <taxon>Euteleostomi</taxon>
        <taxon>Actinopterygii</taxon>
        <taxon>Neopterygii</taxon>
        <taxon>Teleostei</taxon>
        <taxon>Clupei</taxon>
        <taxon>Clupeiformes</taxon>
        <taxon>Clupeoidei</taxon>
        <taxon>Engraulidae</taxon>
        <taxon>Coilinae</taxon>
        <taxon>Coilia</taxon>
    </lineage>
</organism>
<feature type="compositionally biased region" description="Basic and acidic residues" evidence="1">
    <location>
        <begin position="22"/>
        <end position="52"/>
    </location>
</feature>
<evidence type="ECO:0000256" key="1">
    <source>
        <dbReference type="SAM" id="MobiDB-lite"/>
    </source>
</evidence>
<accession>A0ABD1JZ03</accession>
<dbReference type="AlphaFoldDB" id="A0ABD1JZ03"/>
<dbReference type="SUPFAM" id="SSF144000">
    <property type="entry name" value="Oxysterol-binding protein-like"/>
    <property type="match status" value="1"/>
</dbReference>
<dbReference type="EMBL" id="JBHFQA010000010">
    <property type="protein sequence ID" value="KAL2091938.1"/>
    <property type="molecule type" value="Genomic_DNA"/>
</dbReference>
<dbReference type="InterPro" id="IPR000648">
    <property type="entry name" value="Oxysterol-bd"/>
</dbReference>
<dbReference type="Pfam" id="PF01237">
    <property type="entry name" value="Oxysterol_BP"/>
    <property type="match status" value="1"/>
</dbReference>
<feature type="region of interest" description="Disordered" evidence="1">
    <location>
        <begin position="17"/>
        <end position="70"/>
    </location>
</feature>
<dbReference type="InterPro" id="IPR037239">
    <property type="entry name" value="OSBP_sf"/>
</dbReference>
<proteinExistence type="predicted"/>